<dbReference type="AlphaFoldDB" id="A0A8X8CEQ3"/>
<comment type="similarity">
    <text evidence="1">Belongs to the VAMP-associated protein (VAP) (TC 9.B.17) family.</text>
</comment>
<evidence type="ECO:0000259" key="4">
    <source>
        <dbReference type="PROSITE" id="PS50202"/>
    </source>
</evidence>
<keyword evidence="2" id="KW-0175">Coiled coil</keyword>
<organism evidence="5 6">
    <name type="scientific">Populus tomentosa</name>
    <name type="common">Chinese white poplar</name>
    <dbReference type="NCBI Taxonomy" id="118781"/>
    <lineage>
        <taxon>Eukaryota</taxon>
        <taxon>Viridiplantae</taxon>
        <taxon>Streptophyta</taxon>
        <taxon>Embryophyta</taxon>
        <taxon>Tracheophyta</taxon>
        <taxon>Spermatophyta</taxon>
        <taxon>Magnoliopsida</taxon>
        <taxon>eudicotyledons</taxon>
        <taxon>Gunneridae</taxon>
        <taxon>Pentapetalae</taxon>
        <taxon>rosids</taxon>
        <taxon>fabids</taxon>
        <taxon>Malpighiales</taxon>
        <taxon>Salicaceae</taxon>
        <taxon>Saliceae</taxon>
        <taxon>Populus</taxon>
    </lineage>
</organism>
<evidence type="ECO:0000256" key="2">
    <source>
        <dbReference type="SAM" id="Coils"/>
    </source>
</evidence>
<dbReference type="Pfam" id="PF00635">
    <property type="entry name" value="Motile_Sperm"/>
    <property type="match status" value="1"/>
</dbReference>
<dbReference type="InterPro" id="IPR016763">
    <property type="entry name" value="VAP"/>
</dbReference>
<accession>A0A8X8CEQ3</accession>
<evidence type="ECO:0000313" key="5">
    <source>
        <dbReference type="EMBL" id="KAG6751685.1"/>
    </source>
</evidence>
<feature type="coiled-coil region" evidence="2">
    <location>
        <begin position="295"/>
        <end position="336"/>
    </location>
</feature>
<protein>
    <recommendedName>
        <fullName evidence="4">MSP domain-containing protein</fullName>
    </recommendedName>
</protein>
<dbReference type="EMBL" id="JAAWWB010000025">
    <property type="protein sequence ID" value="KAG6751685.1"/>
    <property type="molecule type" value="Genomic_DNA"/>
</dbReference>
<reference evidence="5" key="1">
    <citation type="journal article" date="2020" name="bioRxiv">
        <title>Hybrid origin of Populus tomentosa Carr. identified through genome sequencing and phylogenomic analysis.</title>
        <authorList>
            <person name="An X."/>
            <person name="Gao K."/>
            <person name="Chen Z."/>
            <person name="Li J."/>
            <person name="Yang X."/>
            <person name="Yang X."/>
            <person name="Zhou J."/>
            <person name="Guo T."/>
            <person name="Zhao T."/>
            <person name="Huang S."/>
            <person name="Miao D."/>
            <person name="Khan W.U."/>
            <person name="Rao P."/>
            <person name="Ye M."/>
            <person name="Lei B."/>
            <person name="Liao W."/>
            <person name="Wang J."/>
            <person name="Ji L."/>
            <person name="Li Y."/>
            <person name="Guo B."/>
            <person name="Mustafa N.S."/>
            <person name="Li S."/>
            <person name="Yun Q."/>
            <person name="Keller S.R."/>
            <person name="Mao J."/>
            <person name="Zhang R."/>
            <person name="Strauss S.H."/>
        </authorList>
    </citation>
    <scope>NUCLEOTIDE SEQUENCE</scope>
    <source>
        <strain evidence="5">GM15</strain>
        <tissue evidence="5">Leaf</tissue>
    </source>
</reference>
<name>A0A8X8CEQ3_POPTO</name>
<dbReference type="GO" id="GO:0005789">
    <property type="term" value="C:endoplasmic reticulum membrane"/>
    <property type="evidence" value="ECO:0007669"/>
    <property type="project" value="InterPro"/>
</dbReference>
<dbReference type="PROSITE" id="PS50202">
    <property type="entry name" value="MSP"/>
    <property type="match status" value="1"/>
</dbReference>
<evidence type="ECO:0000256" key="3">
    <source>
        <dbReference type="SAM" id="MobiDB-lite"/>
    </source>
</evidence>
<evidence type="ECO:0000313" key="6">
    <source>
        <dbReference type="Proteomes" id="UP000886885"/>
    </source>
</evidence>
<comment type="caution">
    <text evidence="5">The sequence shown here is derived from an EMBL/GenBank/DDBJ whole genome shotgun (WGS) entry which is preliminary data.</text>
</comment>
<dbReference type="PANTHER" id="PTHR10809">
    <property type="entry name" value="VESICLE-ASSOCIATED MEMBRANE PROTEIN-ASSOCIATED PROTEIN"/>
    <property type="match status" value="1"/>
</dbReference>
<dbReference type="OrthoDB" id="264603at2759"/>
<feature type="region of interest" description="Disordered" evidence="3">
    <location>
        <begin position="188"/>
        <end position="225"/>
    </location>
</feature>
<feature type="region of interest" description="Disordered" evidence="3">
    <location>
        <begin position="250"/>
        <end position="274"/>
    </location>
</feature>
<gene>
    <name evidence="5" type="ORF">POTOM_043884</name>
</gene>
<keyword evidence="6" id="KW-1185">Reference proteome</keyword>
<dbReference type="PANTHER" id="PTHR10809:SF45">
    <property type="entry name" value="VESICLE-ASSOCIATED PROTEIN 2-2"/>
    <property type="match status" value="1"/>
</dbReference>
<sequence length="409" mass="46294">MTQLLEILPKELKFVFEVKKQSSCSIRLTNNTYHKVAFKVKTTSPKKYCVRPNVGIVDPKSTFEFIVTMQAQKVAPHDMVCKDKFLIQSAIVPVGTTEKDITPSMFAKDNGNHVEEVKMRVALISPPESPVLSPINGVLNQGPFFEPSVLKDPLQNRVEILTPPQTIAKSSEFKMTNGHELNTANDVELKPNKDGIHDQELEPRKDGIHDQELKPEKDGIRQESKLSNETVWLPNIDVVVEKELKLEQDEELKQDKDASNNEHSKLADDMESPSLKNEEVITVNAVQELKLARDIEEMKSKLHVLELKLNEAEATISKLTEEKRQGNQEQKILQEELVSSLSNANMQSFELSPILNEIYFMMDSHLSSAGCIEKSDKRKKSVRGIPASICSYDCLHQYHAWIPFTPLNI</sequence>
<dbReference type="InterPro" id="IPR000535">
    <property type="entry name" value="MSP_dom"/>
</dbReference>
<feature type="compositionally biased region" description="Basic and acidic residues" evidence="3">
    <location>
        <begin position="250"/>
        <end position="268"/>
    </location>
</feature>
<proteinExistence type="inferred from homology"/>
<dbReference type="GO" id="GO:0090158">
    <property type="term" value="P:endoplasmic reticulum membrane organization"/>
    <property type="evidence" value="ECO:0007669"/>
    <property type="project" value="TreeGrafter"/>
</dbReference>
<dbReference type="GO" id="GO:0061817">
    <property type="term" value="P:endoplasmic reticulum-plasma membrane tethering"/>
    <property type="evidence" value="ECO:0007669"/>
    <property type="project" value="TreeGrafter"/>
</dbReference>
<dbReference type="Proteomes" id="UP000886885">
    <property type="component" value="Chromosome 13A"/>
</dbReference>
<dbReference type="FunFam" id="2.60.40.10:FF:000813">
    <property type="entry name" value="Vesicle-associated protein 1-1"/>
    <property type="match status" value="1"/>
</dbReference>
<evidence type="ECO:0000256" key="1">
    <source>
        <dbReference type="ARBA" id="ARBA00008932"/>
    </source>
</evidence>
<dbReference type="GO" id="GO:0005886">
    <property type="term" value="C:plasma membrane"/>
    <property type="evidence" value="ECO:0007669"/>
    <property type="project" value="TreeGrafter"/>
</dbReference>
<feature type="domain" description="MSP" evidence="4">
    <location>
        <begin position="4"/>
        <end position="124"/>
    </location>
</feature>